<protein>
    <submittedName>
        <fullName evidence="2">Uncharacterized protein</fullName>
    </submittedName>
</protein>
<feature type="region of interest" description="Disordered" evidence="1">
    <location>
        <begin position="92"/>
        <end position="121"/>
    </location>
</feature>
<gene>
    <name evidence="2" type="ORF">Tci_005669</name>
</gene>
<name>A0A6L2J9V1_TANCI</name>
<dbReference type="EMBL" id="BKCJ010000491">
    <property type="protein sequence ID" value="GEU33691.1"/>
    <property type="molecule type" value="Genomic_DNA"/>
</dbReference>
<dbReference type="AlphaFoldDB" id="A0A6L2J9V1"/>
<accession>A0A6L2J9V1</accession>
<evidence type="ECO:0000313" key="2">
    <source>
        <dbReference type="EMBL" id="GEU33691.1"/>
    </source>
</evidence>
<feature type="compositionally biased region" description="Basic and acidic residues" evidence="1">
    <location>
        <begin position="108"/>
        <end position="121"/>
    </location>
</feature>
<comment type="caution">
    <text evidence="2">The sequence shown here is derived from an EMBL/GenBank/DDBJ whole genome shotgun (WGS) entry which is preliminary data.</text>
</comment>
<sequence length="302" mass="33713">MASGDIDRDTKYALYKLLQMGTVAEYQKEFEMLIKRVTIPSNPKTLDDAFSLAVAAEARFTDLQLLEFLSSYPSNLGEAFFKARITEARFEDENNQAVDTDVGDQENPDVKDKQEVKKADDQEIENIQNEEGKNVEYQQVLEANDEEVVLENIKSYLKKDKDEQGKKNKNKEIITFVEVGANKVSNPNGVFNDIGGVGYSKVDGEWVPARRSYLVSQLVKQVIVFYSENCFSILNAKNAGDIKSPLSADTFGNIGVDESETSGLKTHAKEVVDKDNGSALIFLVGHGTESEVVIELLKEFQE</sequence>
<evidence type="ECO:0000256" key="1">
    <source>
        <dbReference type="SAM" id="MobiDB-lite"/>
    </source>
</evidence>
<proteinExistence type="predicted"/>
<reference evidence="2" key="1">
    <citation type="journal article" date="2019" name="Sci. Rep.">
        <title>Draft genome of Tanacetum cinerariifolium, the natural source of mosquito coil.</title>
        <authorList>
            <person name="Yamashiro T."/>
            <person name="Shiraishi A."/>
            <person name="Satake H."/>
            <person name="Nakayama K."/>
        </authorList>
    </citation>
    <scope>NUCLEOTIDE SEQUENCE</scope>
</reference>
<organism evidence="2">
    <name type="scientific">Tanacetum cinerariifolium</name>
    <name type="common">Dalmatian daisy</name>
    <name type="synonym">Chrysanthemum cinerariifolium</name>
    <dbReference type="NCBI Taxonomy" id="118510"/>
    <lineage>
        <taxon>Eukaryota</taxon>
        <taxon>Viridiplantae</taxon>
        <taxon>Streptophyta</taxon>
        <taxon>Embryophyta</taxon>
        <taxon>Tracheophyta</taxon>
        <taxon>Spermatophyta</taxon>
        <taxon>Magnoliopsida</taxon>
        <taxon>eudicotyledons</taxon>
        <taxon>Gunneridae</taxon>
        <taxon>Pentapetalae</taxon>
        <taxon>asterids</taxon>
        <taxon>campanulids</taxon>
        <taxon>Asterales</taxon>
        <taxon>Asteraceae</taxon>
        <taxon>Asteroideae</taxon>
        <taxon>Anthemideae</taxon>
        <taxon>Anthemidinae</taxon>
        <taxon>Tanacetum</taxon>
    </lineage>
</organism>